<evidence type="ECO:0000256" key="8">
    <source>
        <dbReference type="ARBA" id="ARBA00022842"/>
    </source>
</evidence>
<feature type="transmembrane region" description="Helical" evidence="13">
    <location>
        <begin position="298"/>
        <end position="318"/>
    </location>
</feature>
<evidence type="ECO:0000313" key="14">
    <source>
        <dbReference type="EMBL" id="TLX64822.1"/>
    </source>
</evidence>
<evidence type="ECO:0000256" key="5">
    <source>
        <dbReference type="ARBA" id="ARBA00022475"/>
    </source>
</evidence>
<evidence type="ECO:0000256" key="4">
    <source>
        <dbReference type="ARBA" id="ARBA00022448"/>
    </source>
</evidence>
<dbReference type="FunFam" id="1.20.58.340:FF:000001">
    <property type="entry name" value="Magnesium transport protein CorA"/>
    <property type="match status" value="1"/>
</dbReference>
<dbReference type="SUPFAM" id="SSF144083">
    <property type="entry name" value="Magnesium transport protein CorA, transmembrane region"/>
    <property type="match status" value="1"/>
</dbReference>
<evidence type="ECO:0000256" key="9">
    <source>
        <dbReference type="ARBA" id="ARBA00022989"/>
    </source>
</evidence>
<dbReference type="AlphaFoldDB" id="A0A5R9QIQ6"/>
<gene>
    <name evidence="14" type="ORF">DN820_02975</name>
</gene>
<evidence type="ECO:0000256" key="3">
    <source>
        <dbReference type="ARBA" id="ARBA00019439"/>
    </source>
</evidence>
<dbReference type="PANTHER" id="PTHR47685:SF1">
    <property type="entry name" value="MAGNESIUM TRANSPORT PROTEIN CORA"/>
    <property type="match status" value="1"/>
</dbReference>
<dbReference type="InterPro" id="IPR045863">
    <property type="entry name" value="CorA_TM1_TM2"/>
</dbReference>
<dbReference type="Pfam" id="PF01544">
    <property type="entry name" value="CorA"/>
    <property type="match status" value="1"/>
</dbReference>
<evidence type="ECO:0000256" key="6">
    <source>
        <dbReference type="ARBA" id="ARBA00022519"/>
    </source>
</evidence>
<dbReference type="CDD" id="cd12837">
    <property type="entry name" value="EcCorA-like_u1"/>
    <property type="match status" value="1"/>
</dbReference>
<dbReference type="InterPro" id="IPR050829">
    <property type="entry name" value="CorA_MIT"/>
</dbReference>
<keyword evidence="5" id="KW-1003">Cell membrane</keyword>
<evidence type="ECO:0000256" key="12">
    <source>
        <dbReference type="ARBA" id="ARBA00034269"/>
    </source>
</evidence>
<dbReference type="PANTHER" id="PTHR47685">
    <property type="entry name" value="MAGNESIUM TRANSPORT PROTEIN CORA"/>
    <property type="match status" value="1"/>
</dbReference>
<keyword evidence="6" id="KW-0997">Cell inner membrane</keyword>
<comment type="similarity">
    <text evidence="2">Belongs to the CorA metal ion transporter (MIT) (TC 1.A.35) family.</text>
</comment>
<keyword evidence="4" id="KW-0813">Transport</keyword>
<comment type="subcellular location">
    <subcellularLocation>
        <location evidence="1">Cell inner membrane</location>
        <topology evidence="1">Multi-pass membrane protein</topology>
    </subcellularLocation>
</comment>
<accession>A0A5R9QIQ6</accession>
<dbReference type="Gene3D" id="1.20.58.340">
    <property type="entry name" value="Magnesium transport protein CorA, transmembrane region"/>
    <property type="match status" value="2"/>
</dbReference>
<dbReference type="GO" id="GO:0015095">
    <property type="term" value="F:magnesium ion transmembrane transporter activity"/>
    <property type="evidence" value="ECO:0007669"/>
    <property type="project" value="TreeGrafter"/>
</dbReference>
<keyword evidence="7 13" id="KW-0812">Transmembrane</keyword>
<evidence type="ECO:0000256" key="1">
    <source>
        <dbReference type="ARBA" id="ARBA00004429"/>
    </source>
</evidence>
<keyword evidence="8" id="KW-0460">Magnesium</keyword>
<proteinExistence type="inferred from homology"/>
<dbReference type="GO" id="GO:0015087">
    <property type="term" value="F:cobalt ion transmembrane transporter activity"/>
    <property type="evidence" value="ECO:0007669"/>
    <property type="project" value="TreeGrafter"/>
</dbReference>
<protein>
    <recommendedName>
        <fullName evidence="3">Magnesium transport protein CorA</fullName>
    </recommendedName>
</protein>
<evidence type="ECO:0000256" key="13">
    <source>
        <dbReference type="SAM" id="Phobius"/>
    </source>
</evidence>
<dbReference type="GO" id="GO:0005886">
    <property type="term" value="C:plasma membrane"/>
    <property type="evidence" value="ECO:0007669"/>
    <property type="project" value="UniProtKB-SubCell"/>
</dbReference>
<evidence type="ECO:0000256" key="11">
    <source>
        <dbReference type="ARBA" id="ARBA00023136"/>
    </source>
</evidence>
<evidence type="ECO:0000256" key="10">
    <source>
        <dbReference type="ARBA" id="ARBA00023065"/>
    </source>
</evidence>
<evidence type="ECO:0000256" key="2">
    <source>
        <dbReference type="ARBA" id="ARBA00009765"/>
    </source>
</evidence>
<reference evidence="14 15" key="1">
    <citation type="journal article" date="2017" name="Eur. J. Clin. Microbiol. Infect. Dis.">
        <title>Uncommonly isolated clinical Pseudomonas: identification and phylogenetic assignation.</title>
        <authorList>
            <person name="Mulet M."/>
            <person name="Gomila M."/>
            <person name="Ramirez A."/>
            <person name="Cardew S."/>
            <person name="Moore E.R."/>
            <person name="Lalucat J."/>
            <person name="Garcia-Valdes E."/>
        </authorList>
    </citation>
    <scope>NUCLEOTIDE SEQUENCE [LARGE SCALE GENOMIC DNA]</scope>
    <source>
        <strain evidence="14 15">SD129</strain>
    </source>
</reference>
<dbReference type="SUPFAM" id="SSF143865">
    <property type="entry name" value="CorA soluble domain-like"/>
    <property type="match status" value="1"/>
</dbReference>
<comment type="catalytic activity">
    <reaction evidence="12">
        <text>Mg(2+)(in) = Mg(2+)(out)</text>
        <dbReference type="Rhea" id="RHEA:29827"/>
        <dbReference type="ChEBI" id="CHEBI:18420"/>
    </reaction>
</comment>
<dbReference type="EMBL" id="QLAG01000003">
    <property type="protein sequence ID" value="TLX64822.1"/>
    <property type="molecule type" value="Genomic_DNA"/>
</dbReference>
<keyword evidence="10" id="KW-0406">Ion transport</keyword>
<dbReference type="InterPro" id="IPR002523">
    <property type="entry name" value="MgTranspt_CorA/ZnTranspt_ZntB"/>
</dbReference>
<dbReference type="Gene3D" id="3.30.460.20">
    <property type="entry name" value="CorA soluble domain-like"/>
    <property type="match status" value="1"/>
</dbReference>
<keyword evidence="15" id="KW-1185">Reference proteome</keyword>
<evidence type="ECO:0000313" key="15">
    <source>
        <dbReference type="Proteomes" id="UP000306753"/>
    </source>
</evidence>
<comment type="caution">
    <text evidence="14">The sequence shown here is derived from an EMBL/GenBank/DDBJ whole genome shotgun (WGS) entry which is preliminary data.</text>
</comment>
<dbReference type="RefSeq" id="WP_138410875.1">
    <property type="nucleotide sequence ID" value="NZ_QLAG01000003.1"/>
</dbReference>
<organism evidence="14 15">
    <name type="scientific">Stutzerimonas nosocomialis</name>
    <dbReference type="NCBI Taxonomy" id="1056496"/>
    <lineage>
        <taxon>Bacteria</taxon>
        <taxon>Pseudomonadati</taxon>
        <taxon>Pseudomonadota</taxon>
        <taxon>Gammaproteobacteria</taxon>
        <taxon>Pseudomonadales</taxon>
        <taxon>Pseudomonadaceae</taxon>
        <taxon>Stutzerimonas</taxon>
    </lineage>
</organism>
<keyword evidence="9 13" id="KW-1133">Transmembrane helix</keyword>
<dbReference type="Proteomes" id="UP000306753">
    <property type="component" value="Unassembled WGS sequence"/>
</dbReference>
<evidence type="ECO:0000256" key="7">
    <source>
        <dbReference type="ARBA" id="ARBA00022692"/>
    </source>
</evidence>
<dbReference type="InterPro" id="IPR045861">
    <property type="entry name" value="CorA_cytoplasmic_dom"/>
</dbReference>
<name>A0A5R9QIQ6_9GAMM</name>
<feature type="transmembrane region" description="Helical" evidence="13">
    <location>
        <begin position="266"/>
        <end position="286"/>
    </location>
</feature>
<sequence>MITCYHVVNGVLKSQPVGPDEPLPASFLWVDLLEPSQEEEQRVERALGVDIPTREEMAEIEDSSRLREQDGALLMTSTVVSGIGAQRPSTAEVTFVLSAQWLVTVRYAELAAFSVFETKNAHGLNQHASPDLLLATLLDSIVDRIADVLEMIQSQLNSLSESIFSDAADVRQGKADLQLIVKHLGRHNSLLGKLSGSLLSITRQLGYVRLGASEWLREPARIALKSVERDVRSLGEHQAKISGEVTFLLDATLGLINIEQNSIIKVFSIAAVLFLPPTLLGTAYGMNFDHMPELHWAYGYPLALAMMVASAAASYAWFKFKNWL</sequence>
<keyword evidence="11 13" id="KW-0472">Membrane</keyword>
<dbReference type="GO" id="GO:0015099">
    <property type="term" value="F:nickel cation transmembrane transporter activity"/>
    <property type="evidence" value="ECO:0007669"/>
    <property type="project" value="TreeGrafter"/>
</dbReference>